<keyword evidence="1 2" id="KW-0808">Transferase</keyword>
<reference evidence="2 3" key="1">
    <citation type="submission" date="2020-07" db="EMBL/GenBank/DDBJ databases">
        <title>Sequencing the genomes of 1000 actinobacteria strains.</title>
        <authorList>
            <person name="Klenk H.-P."/>
        </authorList>
    </citation>
    <scope>NUCLEOTIDE SEQUENCE [LARGE SCALE GENOMIC DNA]</scope>
    <source>
        <strain evidence="2 3">DSM 19663</strain>
    </source>
</reference>
<dbReference type="InterPro" id="IPR023606">
    <property type="entry name" value="CoA-Trfase_III_dom_1_sf"/>
</dbReference>
<gene>
    <name evidence="2" type="ORF">FHX53_001089</name>
</gene>
<dbReference type="AlphaFoldDB" id="A0A839EB86"/>
<dbReference type="Proteomes" id="UP000585905">
    <property type="component" value="Unassembled WGS sequence"/>
</dbReference>
<evidence type="ECO:0000313" key="3">
    <source>
        <dbReference type="Proteomes" id="UP000585905"/>
    </source>
</evidence>
<accession>A0A839EB86</accession>
<comment type="caution">
    <text evidence="2">The sequence shown here is derived from an EMBL/GenBank/DDBJ whole genome shotgun (WGS) entry which is preliminary data.</text>
</comment>
<dbReference type="EMBL" id="JACGWX010000002">
    <property type="protein sequence ID" value="MBA8847504.1"/>
    <property type="molecule type" value="Genomic_DNA"/>
</dbReference>
<proteinExistence type="predicted"/>
<protein>
    <submittedName>
        <fullName evidence="2">Formyl-CoA transferase</fullName>
        <ecNumber evidence="2">2.8.3.16</ecNumber>
    </submittedName>
</protein>
<dbReference type="SUPFAM" id="SSF89796">
    <property type="entry name" value="CoA-transferase family III (CaiB/BaiF)"/>
    <property type="match status" value="1"/>
</dbReference>
<dbReference type="PANTHER" id="PTHR48207">
    <property type="entry name" value="SUCCINATE--HYDROXYMETHYLGLUTARATE COA-TRANSFERASE"/>
    <property type="match status" value="1"/>
</dbReference>
<dbReference type="InterPro" id="IPR050483">
    <property type="entry name" value="CoA-transferase_III_domain"/>
</dbReference>
<sequence length="412" mass="44332">MDAPKPAHPHTANRSPRPLDGIRVLELGTLIAGPMSGRILADFGAEVIKIESPDAPDPMRSWGHVVERGESLWWAVQSRGKRSLMLDLKDPQGNEVFRRLVREADVLVENMRPGTLERLGCAPDELMKLNPGLIVARVSGYGQTGPRSGQPGYASVAEAAGGLRHLNGYPDTPPPRAGISLGDSLAALYAVQGILTALYWRDARGGTGQVVDVSLTEACFSMLEAAVPEYAATGRVPHAMGSRLDGISPSNIYRSGDGDWVVIAANQNTVFARLCKAMGRPELAADPKFADHTARGRNQDELDAIVAEWSAGFTTPALLSVLDRHGVPNSRVNTVADIAADDMFRERDMLVEVPHPRLGAVTHPGIVPKLSATPGVIRANGPTEGEHTRQVLRDAGFDDEQIRRLTERGVAR</sequence>
<dbReference type="Pfam" id="PF02515">
    <property type="entry name" value="CoA_transf_3"/>
    <property type="match status" value="1"/>
</dbReference>
<dbReference type="PANTHER" id="PTHR48207:SF3">
    <property type="entry name" value="SUCCINATE--HYDROXYMETHYLGLUTARATE COA-TRANSFERASE"/>
    <property type="match status" value="1"/>
</dbReference>
<dbReference type="EC" id="2.8.3.16" evidence="2"/>
<keyword evidence="3" id="KW-1185">Reference proteome</keyword>
<organism evidence="2 3">
    <name type="scientific">Microcella alkalica</name>
    <dbReference type="NCBI Taxonomy" id="355930"/>
    <lineage>
        <taxon>Bacteria</taxon>
        <taxon>Bacillati</taxon>
        <taxon>Actinomycetota</taxon>
        <taxon>Actinomycetes</taxon>
        <taxon>Micrococcales</taxon>
        <taxon>Microbacteriaceae</taxon>
        <taxon>Microcella</taxon>
    </lineage>
</organism>
<dbReference type="InterPro" id="IPR044855">
    <property type="entry name" value="CoA-Trfase_III_dom3_sf"/>
</dbReference>
<dbReference type="GO" id="GO:0033608">
    <property type="term" value="F:formyl-CoA transferase activity"/>
    <property type="evidence" value="ECO:0007669"/>
    <property type="project" value="UniProtKB-EC"/>
</dbReference>
<evidence type="ECO:0000256" key="1">
    <source>
        <dbReference type="ARBA" id="ARBA00022679"/>
    </source>
</evidence>
<dbReference type="Gene3D" id="3.40.50.10540">
    <property type="entry name" value="Crotonobetainyl-coa:carnitine coa-transferase, domain 1"/>
    <property type="match status" value="1"/>
</dbReference>
<dbReference type="Gene3D" id="3.30.1540.10">
    <property type="entry name" value="formyl-coa transferase, domain 3"/>
    <property type="match status" value="1"/>
</dbReference>
<name>A0A839EB86_9MICO</name>
<evidence type="ECO:0000313" key="2">
    <source>
        <dbReference type="EMBL" id="MBA8847504.1"/>
    </source>
</evidence>
<dbReference type="InterPro" id="IPR003673">
    <property type="entry name" value="CoA-Trfase_fam_III"/>
</dbReference>
<dbReference type="RefSeq" id="WP_182490335.1">
    <property type="nucleotide sequence ID" value="NZ_BAAAOV010000010.1"/>
</dbReference>